<name>A0A6S7BXG4_9BURK</name>
<gene>
    <name evidence="2" type="ORF">LMG28138_05879</name>
</gene>
<feature type="region of interest" description="Disordered" evidence="1">
    <location>
        <begin position="1"/>
        <end position="27"/>
    </location>
</feature>
<protein>
    <submittedName>
        <fullName evidence="2">Uncharacterized protein</fullName>
    </submittedName>
</protein>
<feature type="compositionally biased region" description="Polar residues" evidence="1">
    <location>
        <begin position="8"/>
        <end position="27"/>
    </location>
</feature>
<dbReference type="AlphaFoldDB" id="A0A6S7BXG4"/>
<keyword evidence="3" id="KW-1185">Reference proteome</keyword>
<dbReference type="RefSeq" id="WP_175108370.1">
    <property type="nucleotide sequence ID" value="NZ_CADIKM010000093.1"/>
</dbReference>
<dbReference type="EMBL" id="CADIKM010000093">
    <property type="protein sequence ID" value="CAB3807023.1"/>
    <property type="molecule type" value="Genomic_DNA"/>
</dbReference>
<evidence type="ECO:0000313" key="2">
    <source>
        <dbReference type="EMBL" id="CAB3807023.1"/>
    </source>
</evidence>
<evidence type="ECO:0000256" key="1">
    <source>
        <dbReference type="SAM" id="MobiDB-lite"/>
    </source>
</evidence>
<organism evidence="2 3">
    <name type="scientific">Pararobbsia alpina</name>
    <dbReference type="NCBI Taxonomy" id="621374"/>
    <lineage>
        <taxon>Bacteria</taxon>
        <taxon>Pseudomonadati</taxon>
        <taxon>Pseudomonadota</taxon>
        <taxon>Betaproteobacteria</taxon>
        <taxon>Burkholderiales</taxon>
        <taxon>Burkholderiaceae</taxon>
        <taxon>Pararobbsia</taxon>
    </lineage>
</organism>
<sequence>MRVKVTTMRLNGQPLSDGNSDQQTTTSGELTIESELGGELATHVTVARLRAHGTTTPGELLAPLMDAKLTELSDDTFALTGVEVRGAARFAQAWYCKVHV</sequence>
<dbReference type="Proteomes" id="UP000494115">
    <property type="component" value="Unassembled WGS sequence"/>
</dbReference>
<reference evidence="2 3" key="1">
    <citation type="submission" date="2020-04" db="EMBL/GenBank/DDBJ databases">
        <authorList>
            <person name="De Canck E."/>
        </authorList>
    </citation>
    <scope>NUCLEOTIDE SEQUENCE [LARGE SCALE GENOMIC DNA]</scope>
    <source>
        <strain evidence="2 3">LMG 28138</strain>
    </source>
</reference>
<proteinExistence type="predicted"/>
<accession>A0A6S7BXG4</accession>
<evidence type="ECO:0000313" key="3">
    <source>
        <dbReference type="Proteomes" id="UP000494115"/>
    </source>
</evidence>